<gene>
    <name evidence="2" type="ORF">GNT65_07475</name>
</gene>
<proteinExistence type="predicted"/>
<evidence type="ECO:0000313" key="3">
    <source>
        <dbReference type="Proteomes" id="UP000474778"/>
    </source>
</evidence>
<dbReference type="Proteomes" id="UP000474778">
    <property type="component" value="Unassembled WGS sequence"/>
</dbReference>
<protein>
    <submittedName>
        <fullName evidence="2">DUF1285 domain-containing protein</fullName>
    </submittedName>
</protein>
<dbReference type="InterPro" id="IPR023361">
    <property type="entry name" value="DUF1285_beta_roll_sf"/>
</dbReference>
<dbReference type="Pfam" id="PF06938">
    <property type="entry name" value="DUF1285_N"/>
    <property type="match status" value="1"/>
</dbReference>
<accession>A0A6L7HVY6</accession>
<comment type="caution">
    <text evidence="2">The sequence shown here is derived from an EMBL/GenBank/DDBJ whole genome shotgun (WGS) entry which is preliminary data.</text>
</comment>
<feature type="domain" description="DUF1285" evidence="1">
    <location>
        <begin position="26"/>
        <end position="74"/>
    </location>
</feature>
<name>A0A6L7HVY6_9GAMM</name>
<dbReference type="AlphaFoldDB" id="A0A6L7HVY6"/>
<organism evidence="2 3">
    <name type="scientific">Shewanella insulae</name>
    <dbReference type="NCBI Taxonomy" id="2681496"/>
    <lineage>
        <taxon>Bacteria</taxon>
        <taxon>Pseudomonadati</taxon>
        <taxon>Pseudomonadota</taxon>
        <taxon>Gammaproteobacteria</taxon>
        <taxon>Alteromonadales</taxon>
        <taxon>Shewanellaceae</taxon>
        <taxon>Shewanella</taxon>
    </lineage>
</organism>
<dbReference type="Gene3D" id="3.10.540.10">
    <property type="entry name" value="duf1285 like domain"/>
    <property type="match status" value="1"/>
</dbReference>
<dbReference type="Gene3D" id="2.30.270.10">
    <property type="entry name" value="duf1285 protein"/>
    <property type="match status" value="1"/>
</dbReference>
<dbReference type="EMBL" id="WRPA01000005">
    <property type="protein sequence ID" value="MXR68509.1"/>
    <property type="molecule type" value="Genomic_DNA"/>
</dbReference>
<evidence type="ECO:0000259" key="1">
    <source>
        <dbReference type="Pfam" id="PF06938"/>
    </source>
</evidence>
<sequence length="149" mass="16891">MTELEVAAQLRQINQGAPLCDEAPLFHIDSQGRWFYRGESLPDKFCRLFATILHLKPEGYLLMTPVETVRVEVAEFPFIINDYEEEEDGQFTLTSSIDTQFQVASRDAFVVDEAAISVSLARGLSAKLGRACYYRFIEQYLLNVDGDAK</sequence>
<dbReference type="RefSeq" id="WP_160794866.1">
    <property type="nucleotide sequence ID" value="NZ_WRPA01000005.1"/>
</dbReference>
<dbReference type="InterPro" id="IPR048341">
    <property type="entry name" value="DUF1285_N"/>
</dbReference>
<keyword evidence="3" id="KW-1185">Reference proteome</keyword>
<evidence type="ECO:0000313" key="2">
    <source>
        <dbReference type="EMBL" id="MXR68509.1"/>
    </source>
</evidence>
<reference evidence="2 3" key="1">
    <citation type="submission" date="2019-12" db="EMBL/GenBank/DDBJ databases">
        <title>Shewanella insulae sp. nov., isolated from a tidal flat.</title>
        <authorList>
            <person name="Yoon J.-H."/>
        </authorList>
    </citation>
    <scope>NUCLEOTIDE SEQUENCE [LARGE SCALE GENOMIC DNA]</scope>
    <source>
        <strain evidence="2 3">JBTF-M18</strain>
    </source>
</reference>